<dbReference type="Pfam" id="PF20132">
    <property type="entry name" value="DUF6522"/>
    <property type="match status" value="1"/>
</dbReference>
<reference evidence="1 2" key="1">
    <citation type="submission" date="2019-08" db="EMBL/GenBank/DDBJ databases">
        <title>Identification of a novel species of the genus Boseongicola.</title>
        <authorList>
            <person name="Zhang X.-Q."/>
        </authorList>
    </citation>
    <scope>NUCLEOTIDE SEQUENCE [LARGE SCALE GENOMIC DNA]</scope>
    <source>
        <strain evidence="1 2">HY14</strain>
    </source>
</reference>
<dbReference type="InterPro" id="IPR045389">
    <property type="entry name" value="DUF6522"/>
</dbReference>
<dbReference type="AlphaFoldDB" id="A0A5D0RN80"/>
<name>A0A5D0RN80_9RHOB</name>
<gene>
    <name evidence="1" type="ORF">FVF75_06730</name>
</gene>
<dbReference type="RefSeq" id="WP_148377169.1">
    <property type="nucleotide sequence ID" value="NZ_VSIY01000004.1"/>
</dbReference>
<evidence type="ECO:0000313" key="1">
    <source>
        <dbReference type="EMBL" id="TYB82406.1"/>
    </source>
</evidence>
<keyword evidence="2" id="KW-1185">Reference proteome</keyword>
<accession>A0A5D0RN80</accession>
<dbReference type="EMBL" id="VSIY01000004">
    <property type="protein sequence ID" value="TYB82406.1"/>
    <property type="molecule type" value="Genomic_DNA"/>
</dbReference>
<organism evidence="1 2">
    <name type="scientific">Maritimibacter fusiformis</name>
    <dbReference type="NCBI Taxonomy" id="2603819"/>
    <lineage>
        <taxon>Bacteria</taxon>
        <taxon>Pseudomonadati</taxon>
        <taxon>Pseudomonadota</taxon>
        <taxon>Alphaproteobacteria</taxon>
        <taxon>Rhodobacterales</taxon>
        <taxon>Roseobacteraceae</taxon>
        <taxon>Maritimibacter</taxon>
    </lineage>
</organism>
<comment type="caution">
    <text evidence="1">The sequence shown here is derived from an EMBL/GenBank/DDBJ whole genome shotgun (WGS) entry which is preliminary data.</text>
</comment>
<protein>
    <submittedName>
        <fullName evidence="1">Uncharacterized protein</fullName>
    </submittedName>
</protein>
<proteinExistence type="predicted"/>
<sequence length="86" mass="9325">MAQVVPTPEGFEVEAGLLASAFGIDEARVRDEMRAGAITSLCETGVDEDAGRSRVTFRYGTRVLRLIVDDAGKVVSNGRFDVRPRP</sequence>
<dbReference type="Proteomes" id="UP000322080">
    <property type="component" value="Unassembled WGS sequence"/>
</dbReference>
<evidence type="ECO:0000313" key="2">
    <source>
        <dbReference type="Proteomes" id="UP000322080"/>
    </source>
</evidence>